<evidence type="ECO:0000256" key="2">
    <source>
        <dbReference type="ARBA" id="ARBA00009085"/>
    </source>
</evidence>
<proteinExistence type="inferred from homology"/>
<dbReference type="InterPro" id="IPR018200">
    <property type="entry name" value="USP_CS"/>
</dbReference>
<feature type="domain" description="UBP-type" evidence="16">
    <location>
        <begin position="158"/>
        <end position="268"/>
    </location>
</feature>
<reference evidence="18" key="1">
    <citation type="submission" date="2019-12" db="UniProtKB">
        <authorList>
            <consortium name="WormBaseParasite"/>
        </authorList>
    </citation>
    <scope>IDENTIFICATION</scope>
</reference>
<dbReference type="STRING" id="70415.A0A5S6QIL0"/>
<keyword evidence="10" id="KW-0788">Thiol protease</keyword>
<evidence type="ECO:0000256" key="11">
    <source>
        <dbReference type="ARBA" id="ARBA00022833"/>
    </source>
</evidence>
<dbReference type="InterPro" id="IPR001607">
    <property type="entry name" value="Znf_UBP"/>
</dbReference>
<dbReference type="SMART" id="SM00165">
    <property type="entry name" value="UBA"/>
    <property type="match status" value="1"/>
</dbReference>
<dbReference type="GO" id="GO:0016579">
    <property type="term" value="P:protein deubiquitination"/>
    <property type="evidence" value="ECO:0007669"/>
    <property type="project" value="InterPro"/>
</dbReference>
<evidence type="ECO:0000256" key="3">
    <source>
        <dbReference type="ARBA" id="ARBA00012759"/>
    </source>
</evidence>
<evidence type="ECO:0000259" key="14">
    <source>
        <dbReference type="PROSITE" id="PS50030"/>
    </source>
</evidence>
<dbReference type="FunFam" id="3.30.40.10:FF:000026">
    <property type="entry name" value="Ubiquitin carboxyl-terminal hydrolase"/>
    <property type="match status" value="1"/>
</dbReference>
<dbReference type="PANTHER" id="PTHR24006">
    <property type="entry name" value="UBIQUITIN CARBOXYL-TERMINAL HYDROLASE"/>
    <property type="match status" value="1"/>
</dbReference>
<dbReference type="GO" id="GO:0005634">
    <property type="term" value="C:nucleus"/>
    <property type="evidence" value="ECO:0007669"/>
    <property type="project" value="TreeGrafter"/>
</dbReference>
<dbReference type="GO" id="GO:0006508">
    <property type="term" value="P:proteolysis"/>
    <property type="evidence" value="ECO:0007669"/>
    <property type="project" value="UniProtKB-KW"/>
</dbReference>
<keyword evidence="17" id="KW-1185">Reference proteome</keyword>
<dbReference type="InterPro" id="IPR038765">
    <property type="entry name" value="Papain-like_cys_pep_sf"/>
</dbReference>
<evidence type="ECO:0000313" key="17">
    <source>
        <dbReference type="Proteomes" id="UP000046395"/>
    </source>
</evidence>
<dbReference type="PROSITE" id="PS00973">
    <property type="entry name" value="USP_2"/>
    <property type="match status" value="1"/>
</dbReference>
<dbReference type="Pfam" id="PF00443">
    <property type="entry name" value="UCH"/>
    <property type="match status" value="1"/>
</dbReference>
<sequence>MNPDDIKFTVPSPSQGIFKDECAFCYDSPESKGGLFICLLCHVGFCQRHLHGHVAVKEHFGFLNYIRERKELVFDDDGPPRQITKLAIGVEGGFMEKRYDVQEHWSVAVYPDLAPLHLSESTLGPGLLYCCKRLMEAESAYRVLEVQSLAGTWDGTMLKDTVHTDLYQVPNPPKIPPSGWRCQKPGCDKTDNLWLNLSDGTIFCGRQYFDGSGGNNHAVDHFCNTAYPLAVKLGTISARGGDVFSYDEDDLVNDPLLEKHLMHFGIDVKAMQKTEKSMIELELDYNQKWEYREIQEEGHKLVPLHGAGLTALALIPIVRKVYVESAEYIFNSCEPIPTEDFNVQLAKLLCGLQSGDYSVEDGGIRPASFRLLVNRGNAEFASNRQQDVEEFMRYLFEKIENNQCRLDRKFSRDVVQSWRFCLEERMSRIGADDVKFNQRTEVILSLPVPLEAADSLANGIDIGDNVATNEEAETSVQNWLWIQVRKFSFAENWRPIKLDVSVEIPEILDLNEFRARGPHSGKLFIQSEPTVDPLSVAQLVDMGFPDRVVRVALLETANNLESAIQWLLNCSEQIEEGRELSDSQHYLNSNPKEMFSDGSGTYQLRGFISHIGPSAHSGHYVCHLLKDGCWVMFNDEKVLKSEKPPIEFGYIYLYERLRCE</sequence>
<feature type="domain" description="USP" evidence="15">
    <location>
        <begin position="294"/>
        <end position="657"/>
    </location>
</feature>
<evidence type="ECO:0000256" key="1">
    <source>
        <dbReference type="ARBA" id="ARBA00000707"/>
    </source>
</evidence>
<keyword evidence="9" id="KW-0378">Hydrolase</keyword>
<keyword evidence="11 12" id="KW-0862">Zinc</keyword>
<evidence type="ECO:0000256" key="8">
    <source>
        <dbReference type="ARBA" id="ARBA00022786"/>
    </source>
</evidence>
<keyword evidence="6" id="KW-0677">Repeat</keyword>
<evidence type="ECO:0000256" key="7">
    <source>
        <dbReference type="ARBA" id="ARBA00022771"/>
    </source>
</evidence>
<dbReference type="GO" id="GO:0005829">
    <property type="term" value="C:cytosol"/>
    <property type="evidence" value="ECO:0007669"/>
    <property type="project" value="TreeGrafter"/>
</dbReference>
<dbReference type="PANTHER" id="PTHR24006:SF664">
    <property type="entry name" value="UBIQUITIN CARBOXYL-TERMINAL HYDROLASE"/>
    <property type="match status" value="1"/>
</dbReference>
<feature type="binding site" evidence="12">
    <location>
        <position position="187"/>
    </location>
    <ligand>
        <name>Zn(2+)</name>
        <dbReference type="ChEBI" id="CHEBI:29105"/>
    </ligand>
</feature>
<dbReference type="EC" id="3.4.19.12" evidence="3"/>
<dbReference type="SUPFAM" id="SSF54001">
    <property type="entry name" value="Cysteine proteinases"/>
    <property type="match status" value="1"/>
</dbReference>
<dbReference type="GO" id="GO:0004843">
    <property type="term" value="F:cysteine-type deubiquitinase activity"/>
    <property type="evidence" value="ECO:0007669"/>
    <property type="project" value="UniProtKB-EC"/>
</dbReference>
<comment type="similarity">
    <text evidence="2">Belongs to the peptidase C19 family.</text>
</comment>
<dbReference type="PIRSF" id="PIRSF016308">
    <property type="entry name" value="UBP"/>
    <property type="match status" value="1"/>
</dbReference>
<dbReference type="CDD" id="cd14297">
    <property type="entry name" value="UBA2_spUBP14_like"/>
    <property type="match status" value="1"/>
</dbReference>
<evidence type="ECO:0000313" key="18">
    <source>
        <dbReference type="WBParaSite" id="TMUE_2000007221.1"/>
    </source>
</evidence>
<dbReference type="Gene3D" id="1.10.8.10">
    <property type="entry name" value="DNA helicase RuvA subunit, C-terminal domain"/>
    <property type="match status" value="1"/>
</dbReference>
<evidence type="ECO:0000256" key="5">
    <source>
        <dbReference type="ARBA" id="ARBA00022723"/>
    </source>
</evidence>
<dbReference type="Proteomes" id="UP000046395">
    <property type="component" value="Unassembled WGS sequence"/>
</dbReference>
<dbReference type="InterPro" id="IPR015940">
    <property type="entry name" value="UBA"/>
</dbReference>
<evidence type="ECO:0000259" key="15">
    <source>
        <dbReference type="PROSITE" id="PS50235"/>
    </source>
</evidence>
<dbReference type="PROSITE" id="PS50030">
    <property type="entry name" value="UBA"/>
    <property type="match status" value="1"/>
</dbReference>
<evidence type="ECO:0000256" key="13">
    <source>
        <dbReference type="PROSITE-ProRule" id="PRU00502"/>
    </source>
</evidence>
<name>A0A5S6QIL0_TRIMR</name>
<dbReference type="InterPro" id="IPR013083">
    <property type="entry name" value="Znf_RING/FYVE/PHD"/>
</dbReference>
<dbReference type="GO" id="GO:0008270">
    <property type="term" value="F:zinc ion binding"/>
    <property type="evidence" value="ECO:0007669"/>
    <property type="project" value="UniProtKB-KW"/>
</dbReference>
<dbReference type="PROSITE" id="PS50235">
    <property type="entry name" value="USP_3"/>
    <property type="match status" value="1"/>
</dbReference>
<feature type="domain" description="UBA" evidence="14">
    <location>
        <begin position="530"/>
        <end position="570"/>
    </location>
</feature>
<dbReference type="Gene3D" id="3.90.70.10">
    <property type="entry name" value="Cysteine proteinases"/>
    <property type="match status" value="1"/>
</dbReference>
<feature type="binding site" evidence="12">
    <location>
        <position position="217"/>
    </location>
    <ligand>
        <name>Zn(2+)</name>
        <dbReference type="ChEBI" id="CHEBI:29105"/>
    </ligand>
</feature>
<dbReference type="Pfam" id="PF02148">
    <property type="entry name" value="zf-UBP"/>
    <property type="match status" value="1"/>
</dbReference>
<evidence type="ECO:0000256" key="6">
    <source>
        <dbReference type="ARBA" id="ARBA00022737"/>
    </source>
</evidence>
<accession>A0A5S6QIL0</accession>
<evidence type="ECO:0000256" key="10">
    <source>
        <dbReference type="ARBA" id="ARBA00022807"/>
    </source>
</evidence>
<organism evidence="17 18">
    <name type="scientific">Trichuris muris</name>
    <name type="common">Mouse whipworm</name>
    <dbReference type="NCBI Taxonomy" id="70415"/>
    <lineage>
        <taxon>Eukaryota</taxon>
        <taxon>Metazoa</taxon>
        <taxon>Ecdysozoa</taxon>
        <taxon>Nematoda</taxon>
        <taxon>Enoplea</taxon>
        <taxon>Dorylaimia</taxon>
        <taxon>Trichinellida</taxon>
        <taxon>Trichuridae</taxon>
        <taxon>Trichuris</taxon>
    </lineage>
</organism>
<feature type="binding site" evidence="12">
    <location>
        <position position="182"/>
    </location>
    <ligand>
        <name>Zn(2+)</name>
        <dbReference type="ChEBI" id="CHEBI:29105"/>
    </ligand>
</feature>
<comment type="catalytic activity">
    <reaction evidence="1">
        <text>Thiol-dependent hydrolysis of ester, thioester, amide, peptide and isopeptide bonds formed by the C-terminal Gly of ubiquitin (a 76-residue protein attached to proteins as an intracellular targeting signal).</text>
        <dbReference type="EC" id="3.4.19.12"/>
    </reaction>
</comment>
<dbReference type="Pfam" id="PF17807">
    <property type="entry name" value="zf-UBP_var"/>
    <property type="match status" value="1"/>
</dbReference>
<evidence type="ECO:0000256" key="9">
    <source>
        <dbReference type="ARBA" id="ARBA00022801"/>
    </source>
</evidence>
<evidence type="ECO:0000256" key="4">
    <source>
        <dbReference type="ARBA" id="ARBA00022670"/>
    </source>
</evidence>
<keyword evidence="5 12" id="KW-0479">Metal-binding</keyword>
<feature type="binding site" evidence="12">
    <location>
        <position position="204"/>
    </location>
    <ligand>
        <name>Zn(2+)</name>
        <dbReference type="ChEBI" id="CHEBI:29105"/>
    </ligand>
</feature>
<dbReference type="WBParaSite" id="TMUE_2000007221.1">
    <property type="protein sequence ID" value="TMUE_2000007221.1"/>
    <property type="gene ID" value="WBGene00288344"/>
</dbReference>
<dbReference type="Gene3D" id="3.30.40.10">
    <property type="entry name" value="Zinc/RING finger domain, C3HC4 (zinc finger)"/>
    <property type="match status" value="2"/>
</dbReference>
<dbReference type="InterPro" id="IPR050164">
    <property type="entry name" value="Peptidase_C19"/>
</dbReference>
<evidence type="ECO:0000259" key="16">
    <source>
        <dbReference type="PROSITE" id="PS50271"/>
    </source>
</evidence>
<dbReference type="SMART" id="SM00290">
    <property type="entry name" value="ZnF_UBP"/>
    <property type="match status" value="1"/>
</dbReference>
<dbReference type="InterPro" id="IPR016652">
    <property type="entry name" value="Ubiquitinyl_hydrolase"/>
</dbReference>
<dbReference type="AlphaFoldDB" id="A0A5S6QIL0"/>
<dbReference type="Pfam" id="PF00627">
    <property type="entry name" value="UBA"/>
    <property type="match status" value="1"/>
</dbReference>
<keyword evidence="8" id="KW-0833">Ubl conjugation pathway</keyword>
<dbReference type="InterPro" id="IPR001394">
    <property type="entry name" value="Peptidase_C19_UCH"/>
</dbReference>
<dbReference type="InterPro" id="IPR041432">
    <property type="entry name" value="UBP13_Znf-UBP_var"/>
</dbReference>
<evidence type="ECO:0000256" key="12">
    <source>
        <dbReference type="PIRSR" id="PIRSR016308-3"/>
    </source>
</evidence>
<dbReference type="SUPFAM" id="SSF57850">
    <property type="entry name" value="RING/U-box"/>
    <property type="match status" value="2"/>
</dbReference>
<protein>
    <recommendedName>
        <fullName evidence="3">ubiquitinyl hydrolase 1</fullName>
        <ecNumber evidence="3">3.4.19.12</ecNumber>
    </recommendedName>
</protein>
<keyword evidence="4" id="KW-0645">Protease</keyword>
<dbReference type="PROSITE" id="PS50271">
    <property type="entry name" value="ZF_UBP"/>
    <property type="match status" value="1"/>
</dbReference>
<dbReference type="InterPro" id="IPR028889">
    <property type="entry name" value="USP"/>
</dbReference>
<keyword evidence="7 13" id="KW-0863">Zinc-finger</keyword>